<sequence>MRESTNRKACFESTSAVADIVKNNKLAAYLFIGFMAHILSFVSTFSNKEVNNIFYIGVMLPALLLTRPVHIKALFELNSVKLLVVFLLYTSVYMALTNELSKIKYFFYIFALLLAIYHLVSLRLLSPRVFAYSTCMLITFYISCQLFWYVFFDGKTLPARPWFYGWQLFVPTYMTAYLSVAVCSCLLFLSDAKKYFSLVMLPLVLLVVCLLLESRMGLLGLLAATPFFVLLGVLNGYRFISVKVIVGVVIASIIAYWLFDMGIFDSFFTRGSSYRTVIFDQVVADLKSCGLLFGCGYDYSFSVQTGTAIQITEHSSFSHHLLRSGVLGFCLMVLTLIYATALGIKSRSPWLLALFAGVGCLLVEGESLVAQPRAISQFLFWIPFFMVICSDSKLIKNYRS</sequence>
<feature type="transmembrane region" description="Helical" evidence="1">
    <location>
        <begin position="217"/>
        <end position="234"/>
    </location>
</feature>
<protein>
    <submittedName>
        <fullName evidence="2">Uncharacterized protein</fullName>
    </submittedName>
</protein>
<dbReference type="RefSeq" id="WP_251811523.1">
    <property type="nucleotide sequence ID" value="NZ_CP101527.1"/>
</dbReference>
<keyword evidence="1" id="KW-1133">Transmembrane helix</keyword>
<dbReference type="AlphaFoldDB" id="A0A9E8HGM1"/>
<feature type="transmembrane region" description="Helical" evidence="1">
    <location>
        <begin position="105"/>
        <end position="124"/>
    </location>
</feature>
<accession>A0A9E8HGM1</accession>
<keyword evidence="3" id="KW-1185">Reference proteome</keyword>
<feature type="transmembrane region" description="Helical" evidence="1">
    <location>
        <begin position="77"/>
        <end position="96"/>
    </location>
</feature>
<feature type="transmembrane region" description="Helical" evidence="1">
    <location>
        <begin position="240"/>
        <end position="259"/>
    </location>
</feature>
<dbReference type="EMBL" id="CP101527">
    <property type="protein sequence ID" value="UZW74064.1"/>
    <property type="molecule type" value="Genomic_DNA"/>
</dbReference>
<evidence type="ECO:0000313" key="2">
    <source>
        <dbReference type="EMBL" id="UZW74064.1"/>
    </source>
</evidence>
<feature type="transmembrane region" description="Helical" evidence="1">
    <location>
        <begin position="350"/>
        <end position="369"/>
    </location>
</feature>
<evidence type="ECO:0000256" key="1">
    <source>
        <dbReference type="SAM" id="Phobius"/>
    </source>
</evidence>
<feature type="transmembrane region" description="Helical" evidence="1">
    <location>
        <begin position="325"/>
        <end position="344"/>
    </location>
</feature>
<gene>
    <name evidence="2" type="ORF">NNL22_13635</name>
</gene>
<feature type="transmembrane region" description="Helical" evidence="1">
    <location>
        <begin position="53"/>
        <end position="71"/>
    </location>
</feature>
<proteinExistence type="predicted"/>
<feature type="transmembrane region" description="Helical" evidence="1">
    <location>
        <begin position="195"/>
        <end position="212"/>
    </location>
</feature>
<keyword evidence="1" id="KW-0812">Transmembrane</keyword>
<feature type="transmembrane region" description="Helical" evidence="1">
    <location>
        <begin position="130"/>
        <end position="151"/>
    </location>
</feature>
<evidence type="ECO:0000313" key="3">
    <source>
        <dbReference type="Proteomes" id="UP001164472"/>
    </source>
</evidence>
<reference evidence="2" key="1">
    <citation type="submission" date="2022-07" db="EMBL/GenBank/DDBJ databases">
        <title>Alkalimarinus sp. nov., isolated from gut of a Alitta virens.</title>
        <authorList>
            <person name="Yang A.I."/>
            <person name="Shin N.-R."/>
        </authorList>
    </citation>
    <scope>NUCLEOTIDE SEQUENCE</scope>
    <source>
        <strain evidence="2">FA028</strain>
    </source>
</reference>
<feature type="transmembrane region" description="Helical" evidence="1">
    <location>
        <begin position="378"/>
        <end position="395"/>
    </location>
</feature>
<feature type="transmembrane region" description="Helical" evidence="1">
    <location>
        <begin position="26"/>
        <end position="46"/>
    </location>
</feature>
<feature type="transmembrane region" description="Helical" evidence="1">
    <location>
        <begin position="163"/>
        <end position="189"/>
    </location>
</feature>
<organism evidence="2 3">
    <name type="scientific">Alkalimarinus sediminis</name>
    <dbReference type="NCBI Taxonomy" id="1632866"/>
    <lineage>
        <taxon>Bacteria</taxon>
        <taxon>Pseudomonadati</taxon>
        <taxon>Pseudomonadota</taxon>
        <taxon>Gammaproteobacteria</taxon>
        <taxon>Alteromonadales</taxon>
        <taxon>Alteromonadaceae</taxon>
        <taxon>Alkalimarinus</taxon>
    </lineage>
</organism>
<name>A0A9E8HGM1_9ALTE</name>
<keyword evidence="1" id="KW-0472">Membrane</keyword>
<dbReference type="Proteomes" id="UP001164472">
    <property type="component" value="Chromosome"/>
</dbReference>
<dbReference type="KEGG" id="asem:NNL22_13635"/>